<dbReference type="PANTHER" id="PTHR43481">
    <property type="entry name" value="FRUCTOSE-1-PHOSPHATE PHOSPHATASE"/>
    <property type="match status" value="1"/>
</dbReference>
<dbReference type="SFLD" id="SFLDS00003">
    <property type="entry name" value="Haloacid_Dehalogenase"/>
    <property type="match status" value="1"/>
</dbReference>
<sequence>MSPVTSPVFSKPFSALLFDMDGTLLNSLAAAERVWGDWARSKGLDVEAFLPTMHGVRGVDTIRRLGLPGVDPEAESAMIEQAEIDDVEGIVAIPGAVAFLKSLPAESWAIVTSAPIVLAKRRLEAAGIPLPRIMVTAEDVSIGKPDPECYLLGARKLGVDIADCLVFEDAPAGIQAGEAAGAEVLVITATQMHTVATHHTAIANYDEIAADIGTDGTISIVRT</sequence>
<dbReference type="Gene3D" id="3.40.50.1000">
    <property type="entry name" value="HAD superfamily/HAD-like"/>
    <property type="match status" value="1"/>
</dbReference>
<dbReference type="SFLD" id="SFLDG01129">
    <property type="entry name" value="C1.5:_HAD__Beta-PGM__Phosphata"/>
    <property type="match status" value="1"/>
</dbReference>
<dbReference type="Gene3D" id="1.10.150.240">
    <property type="entry name" value="Putative phosphatase, domain 2"/>
    <property type="match status" value="1"/>
</dbReference>
<dbReference type="Pfam" id="PF00702">
    <property type="entry name" value="Hydrolase"/>
    <property type="match status" value="1"/>
</dbReference>
<dbReference type="CDD" id="cd07527">
    <property type="entry name" value="HAD_ScGPP-like"/>
    <property type="match status" value="1"/>
</dbReference>
<keyword evidence="1" id="KW-0378">Hydrolase</keyword>
<dbReference type="InterPro" id="IPR051806">
    <property type="entry name" value="HAD-like_SPP"/>
</dbReference>
<dbReference type="AlphaFoldDB" id="A0A839EJ59"/>
<comment type="caution">
    <text evidence="1">The sequence shown here is derived from an EMBL/GenBank/DDBJ whole genome shotgun (WGS) entry which is preliminary data.</text>
</comment>
<dbReference type="SUPFAM" id="SSF56784">
    <property type="entry name" value="HAD-like"/>
    <property type="match status" value="1"/>
</dbReference>
<dbReference type="EMBL" id="JACGXN010000002">
    <property type="protein sequence ID" value="MBA8878378.1"/>
    <property type="molecule type" value="Genomic_DNA"/>
</dbReference>
<organism evidence="1 2">
    <name type="scientific">Phyllobacterium myrsinacearum</name>
    <dbReference type="NCBI Taxonomy" id="28101"/>
    <lineage>
        <taxon>Bacteria</taxon>
        <taxon>Pseudomonadati</taxon>
        <taxon>Pseudomonadota</taxon>
        <taxon>Alphaproteobacteria</taxon>
        <taxon>Hyphomicrobiales</taxon>
        <taxon>Phyllobacteriaceae</taxon>
        <taxon>Phyllobacterium</taxon>
    </lineage>
</organism>
<dbReference type="PANTHER" id="PTHR43481:SF4">
    <property type="entry name" value="GLYCEROL-1-PHOSPHATE PHOSPHOHYDROLASE 1-RELATED"/>
    <property type="match status" value="1"/>
</dbReference>
<proteinExistence type="predicted"/>
<dbReference type="InterPro" id="IPR036412">
    <property type="entry name" value="HAD-like_sf"/>
</dbReference>
<name>A0A839EJ59_9HYPH</name>
<keyword evidence="2" id="KW-1185">Reference proteome</keyword>
<dbReference type="NCBIfam" id="TIGR01509">
    <property type="entry name" value="HAD-SF-IA-v3"/>
    <property type="match status" value="1"/>
</dbReference>
<dbReference type="InterPro" id="IPR023214">
    <property type="entry name" value="HAD_sf"/>
</dbReference>
<protein>
    <submittedName>
        <fullName evidence="1">Sugar-phosphatase</fullName>
        <ecNumber evidence="1">3.1.3.23</ecNumber>
    </submittedName>
</protein>
<dbReference type="EC" id="3.1.3.23" evidence="1"/>
<dbReference type="InterPro" id="IPR023198">
    <property type="entry name" value="PGP-like_dom2"/>
</dbReference>
<evidence type="ECO:0000313" key="1">
    <source>
        <dbReference type="EMBL" id="MBA8878378.1"/>
    </source>
</evidence>
<dbReference type="InterPro" id="IPR006439">
    <property type="entry name" value="HAD-SF_hydro_IA"/>
</dbReference>
<evidence type="ECO:0000313" key="2">
    <source>
        <dbReference type="Proteomes" id="UP000549052"/>
    </source>
</evidence>
<dbReference type="PROSITE" id="PS01228">
    <property type="entry name" value="COF_1"/>
    <property type="match status" value="1"/>
</dbReference>
<dbReference type="Proteomes" id="UP000549052">
    <property type="component" value="Unassembled WGS sequence"/>
</dbReference>
<accession>A0A839EJ59</accession>
<gene>
    <name evidence="1" type="ORF">FHW16_002090</name>
</gene>
<reference evidence="1 2" key="1">
    <citation type="submission" date="2020-07" db="EMBL/GenBank/DDBJ databases">
        <title>Genomic Encyclopedia of Type Strains, Phase IV (KMG-V): Genome sequencing to study the core and pangenomes of soil and plant-associated prokaryotes.</title>
        <authorList>
            <person name="Whitman W."/>
        </authorList>
    </citation>
    <scope>NUCLEOTIDE SEQUENCE [LARGE SCALE GENOMIC DNA]</scope>
    <source>
        <strain evidence="1 2">AN3</strain>
    </source>
</reference>
<dbReference type="GO" id="GO:0050308">
    <property type="term" value="F:sugar-phosphatase activity"/>
    <property type="evidence" value="ECO:0007669"/>
    <property type="project" value="UniProtKB-EC"/>
</dbReference>